<feature type="region of interest" description="Disordered" evidence="3">
    <location>
        <begin position="1"/>
        <end position="35"/>
    </location>
</feature>
<organism evidence="5 6">
    <name type="scientific">Vanilla planifolia</name>
    <name type="common">Vanilla</name>
    <dbReference type="NCBI Taxonomy" id="51239"/>
    <lineage>
        <taxon>Eukaryota</taxon>
        <taxon>Viridiplantae</taxon>
        <taxon>Streptophyta</taxon>
        <taxon>Embryophyta</taxon>
        <taxon>Tracheophyta</taxon>
        <taxon>Spermatophyta</taxon>
        <taxon>Magnoliopsida</taxon>
        <taxon>Liliopsida</taxon>
        <taxon>Asparagales</taxon>
        <taxon>Orchidaceae</taxon>
        <taxon>Vanilloideae</taxon>
        <taxon>Vanilleae</taxon>
        <taxon>Vanilla</taxon>
    </lineage>
</organism>
<dbReference type="Pfam" id="PF05922">
    <property type="entry name" value="Inhibitor_I9"/>
    <property type="match status" value="1"/>
</dbReference>
<dbReference type="InterPro" id="IPR010259">
    <property type="entry name" value="S8pro/Inhibitor_I9"/>
</dbReference>
<dbReference type="EMBL" id="JADCNM010000009">
    <property type="protein sequence ID" value="KAG0469172.1"/>
    <property type="molecule type" value="Genomic_DNA"/>
</dbReference>
<dbReference type="InterPro" id="IPR045051">
    <property type="entry name" value="SBT"/>
</dbReference>
<comment type="caution">
    <text evidence="5">The sequence shown here is derived from an EMBL/GenBank/DDBJ whole genome shotgun (WGS) entry which is preliminary data.</text>
</comment>
<dbReference type="PANTHER" id="PTHR10795">
    <property type="entry name" value="PROPROTEIN CONVERTASE SUBTILISIN/KEXIN"/>
    <property type="match status" value="1"/>
</dbReference>
<dbReference type="Gene3D" id="3.40.50.200">
    <property type="entry name" value="Peptidase S8/S53 domain"/>
    <property type="match status" value="1"/>
</dbReference>
<feature type="domain" description="Inhibitor I9" evidence="4">
    <location>
        <begin position="66"/>
        <end position="111"/>
    </location>
</feature>
<evidence type="ECO:0000256" key="1">
    <source>
        <dbReference type="ARBA" id="ARBA00011073"/>
    </source>
</evidence>
<evidence type="ECO:0000256" key="2">
    <source>
        <dbReference type="ARBA" id="ARBA00022729"/>
    </source>
</evidence>
<dbReference type="GO" id="GO:0004252">
    <property type="term" value="F:serine-type endopeptidase activity"/>
    <property type="evidence" value="ECO:0007669"/>
    <property type="project" value="InterPro"/>
</dbReference>
<dbReference type="InterPro" id="IPR037045">
    <property type="entry name" value="S8pro/Inhibitor_I9_sf"/>
</dbReference>
<dbReference type="Gene3D" id="3.30.70.80">
    <property type="entry name" value="Peptidase S8 propeptide/proteinase inhibitor I9"/>
    <property type="match status" value="1"/>
</dbReference>
<evidence type="ECO:0000313" key="6">
    <source>
        <dbReference type="Proteomes" id="UP000639772"/>
    </source>
</evidence>
<dbReference type="GO" id="GO:0006508">
    <property type="term" value="P:proteolysis"/>
    <property type="evidence" value="ECO:0007669"/>
    <property type="project" value="InterPro"/>
</dbReference>
<evidence type="ECO:0000256" key="3">
    <source>
        <dbReference type="SAM" id="MobiDB-lite"/>
    </source>
</evidence>
<gene>
    <name evidence="5" type="ORF">HPP92_018500</name>
</gene>
<accession>A0A835QHP4</accession>
<dbReference type="AlphaFoldDB" id="A0A835QHP4"/>
<reference evidence="5 6" key="1">
    <citation type="journal article" date="2020" name="Nat. Food">
        <title>A phased Vanilla planifolia genome enables genetic improvement of flavour and production.</title>
        <authorList>
            <person name="Hasing T."/>
            <person name="Tang H."/>
            <person name="Brym M."/>
            <person name="Khazi F."/>
            <person name="Huang T."/>
            <person name="Chambers A.H."/>
        </authorList>
    </citation>
    <scope>NUCLEOTIDE SEQUENCE [LARGE SCALE GENOMIC DNA]</scope>
    <source>
        <tissue evidence="5">Leaf</tissue>
    </source>
</reference>
<protein>
    <recommendedName>
        <fullName evidence="4">Inhibitor I9 domain-containing protein</fullName>
    </recommendedName>
</protein>
<dbReference type="SUPFAM" id="SSF52743">
    <property type="entry name" value="Subtilisin-like"/>
    <property type="match status" value="1"/>
</dbReference>
<feature type="compositionally biased region" description="Low complexity" evidence="3">
    <location>
        <begin position="9"/>
        <end position="18"/>
    </location>
</feature>
<sequence>MGKSMTLDPLSSSSSFCSPAPPSQQTPTTDQPTSSMCYHPFVHPPLHRRSTGTHLPCASSPYLRLPRAQILYAYDRVADGFAARLTDSQASFLRRLPHVVSVLHDRPRFLHTTYSPSFLRLSPSSGIWPLSDYASSVVVAVLDTGIFPYSDSFVDHDLPSPPSFYRSSCAFLNVSSDSGPCNNKLVGAKFFYKGYEAALGHPIDETIESKSPLDTEGHGAQQIL</sequence>
<keyword evidence="2" id="KW-0732">Signal</keyword>
<proteinExistence type="inferred from homology"/>
<evidence type="ECO:0000313" key="5">
    <source>
        <dbReference type="EMBL" id="KAG0469172.1"/>
    </source>
</evidence>
<feature type="compositionally biased region" description="Low complexity" evidence="3">
    <location>
        <begin position="25"/>
        <end position="35"/>
    </location>
</feature>
<dbReference type="InterPro" id="IPR036852">
    <property type="entry name" value="Peptidase_S8/S53_dom_sf"/>
</dbReference>
<dbReference type="OrthoDB" id="693754at2759"/>
<comment type="similarity">
    <text evidence="1">Belongs to the peptidase S8 family.</text>
</comment>
<dbReference type="Proteomes" id="UP000639772">
    <property type="component" value="Chromosome 9"/>
</dbReference>
<name>A0A835QHP4_VANPL</name>
<evidence type="ECO:0000259" key="4">
    <source>
        <dbReference type="Pfam" id="PF05922"/>
    </source>
</evidence>